<evidence type="ECO:0008006" key="9">
    <source>
        <dbReference type="Google" id="ProtNLM"/>
    </source>
</evidence>
<accession>A0A0V7ZRZ7</accession>
<dbReference type="CDD" id="cd16914">
    <property type="entry name" value="EcfT"/>
    <property type="match status" value="1"/>
</dbReference>
<feature type="transmembrane region" description="Helical" evidence="6">
    <location>
        <begin position="173"/>
        <end position="194"/>
    </location>
</feature>
<comment type="caution">
    <text evidence="7">The sequence shown here is derived from an EMBL/GenBank/DDBJ whole genome shotgun (WGS) entry which is preliminary data.</text>
</comment>
<dbReference type="OrthoDB" id="506777at2"/>
<dbReference type="PANTHER" id="PTHR33514">
    <property type="entry name" value="PROTEIN ABCI12, CHLOROPLASTIC"/>
    <property type="match status" value="1"/>
</dbReference>
<evidence type="ECO:0000256" key="6">
    <source>
        <dbReference type="SAM" id="Phobius"/>
    </source>
</evidence>
<name>A0A0V7ZRZ7_9CYAN</name>
<sequence length="332" mass="38121">MDLLRSLPIGLYLEQPHTWLHKLDPRVKFGWLMSFLTTYIFANNQWRILLVVLLVLATLTAGIPRRVWRQQMGWLLTICLLVLFIASITPDALGVKYQPRLPVDQQELYPESKPQTSNIVQNKVSPSPEVSPNPTSISTNSMEYEQSYHYVLLEIGPIFGLGPIRVTRYSFDLAIRLSTIFFTIIYGTNLYLLTTATEEITAAIESLSRPLRKLNIPVTEITLTLTLSLRFIPLVLEEIQNLARSVVTRAINWRKLGWKGAVKVWLMVIEKLLDNLLMRAEQMAGAMVARGFTSPNQHRVQWHELRLKSWDWVALIALIIFWGIRFQIGAQV</sequence>
<organism evidence="7 8">
    <name type="scientific">Mastigocoleus testarum BC008</name>
    <dbReference type="NCBI Taxonomy" id="371196"/>
    <lineage>
        <taxon>Bacteria</taxon>
        <taxon>Bacillati</taxon>
        <taxon>Cyanobacteriota</taxon>
        <taxon>Cyanophyceae</taxon>
        <taxon>Nostocales</taxon>
        <taxon>Hapalosiphonaceae</taxon>
        <taxon>Mastigocoleus</taxon>
    </lineage>
</organism>
<gene>
    <name evidence="7" type="ORF">BC008_29735</name>
</gene>
<keyword evidence="4 6" id="KW-0472">Membrane</keyword>
<keyword evidence="3 6" id="KW-1133">Transmembrane helix</keyword>
<dbReference type="AlphaFoldDB" id="A0A0V7ZRZ7"/>
<evidence type="ECO:0000313" key="7">
    <source>
        <dbReference type="EMBL" id="KST67379.1"/>
    </source>
</evidence>
<dbReference type="GO" id="GO:0005886">
    <property type="term" value="C:plasma membrane"/>
    <property type="evidence" value="ECO:0007669"/>
    <property type="project" value="TreeGrafter"/>
</dbReference>
<comment type="subcellular location">
    <subcellularLocation>
        <location evidence="1">Membrane</location>
        <topology evidence="1">Multi-pass membrane protein</topology>
    </subcellularLocation>
</comment>
<feature type="transmembrane region" description="Helical" evidence="6">
    <location>
        <begin position="309"/>
        <end position="328"/>
    </location>
</feature>
<feature type="compositionally biased region" description="Polar residues" evidence="5">
    <location>
        <begin position="113"/>
        <end position="136"/>
    </location>
</feature>
<feature type="region of interest" description="Disordered" evidence="5">
    <location>
        <begin position="111"/>
        <end position="136"/>
    </location>
</feature>
<dbReference type="Proteomes" id="UP000053372">
    <property type="component" value="Unassembled WGS sequence"/>
</dbReference>
<protein>
    <recommendedName>
        <fullName evidence="9">Cobalt transporter</fullName>
    </recommendedName>
</protein>
<evidence type="ECO:0000256" key="2">
    <source>
        <dbReference type="ARBA" id="ARBA00022692"/>
    </source>
</evidence>
<keyword evidence="8" id="KW-1185">Reference proteome</keyword>
<dbReference type="PANTHER" id="PTHR33514:SF13">
    <property type="entry name" value="PROTEIN ABCI12, CHLOROPLASTIC"/>
    <property type="match status" value="1"/>
</dbReference>
<evidence type="ECO:0000256" key="1">
    <source>
        <dbReference type="ARBA" id="ARBA00004141"/>
    </source>
</evidence>
<feature type="transmembrane region" description="Helical" evidence="6">
    <location>
        <begin position="46"/>
        <end position="63"/>
    </location>
</feature>
<keyword evidence="2 6" id="KW-0812">Transmembrane</keyword>
<dbReference type="RefSeq" id="WP_027845404.1">
    <property type="nucleotide sequence ID" value="NZ_LMTZ01000088.1"/>
</dbReference>
<feature type="transmembrane region" description="Helical" evidence="6">
    <location>
        <begin position="75"/>
        <end position="93"/>
    </location>
</feature>
<evidence type="ECO:0000313" key="8">
    <source>
        <dbReference type="Proteomes" id="UP000053372"/>
    </source>
</evidence>
<dbReference type="Pfam" id="PF02361">
    <property type="entry name" value="CbiQ"/>
    <property type="match status" value="1"/>
</dbReference>
<evidence type="ECO:0000256" key="5">
    <source>
        <dbReference type="SAM" id="MobiDB-lite"/>
    </source>
</evidence>
<evidence type="ECO:0000256" key="4">
    <source>
        <dbReference type="ARBA" id="ARBA00023136"/>
    </source>
</evidence>
<reference evidence="7 8" key="1">
    <citation type="journal article" date="2015" name="Genome Announc.">
        <title>Draft Genome of the Euendolithic (true boring) Cyanobacterium Mastigocoleus testarum strain BC008.</title>
        <authorList>
            <person name="Guida B.S."/>
            <person name="Garcia-Pichel F."/>
        </authorList>
    </citation>
    <scope>NUCLEOTIDE SEQUENCE [LARGE SCALE GENOMIC DNA]</scope>
    <source>
        <strain evidence="7 8">BC008</strain>
    </source>
</reference>
<proteinExistence type="predicted"/>
<evidence type="ECO:0000256" key="3">
    <source>
        <dbReference type="ARBA" id="ARBA00022989"/>
    </source>
</evidence>
<dbReference type="EMBL" id="LMTZ01000088">
    <property type="protein sequence ID" value="KST67379.1"/>
    <property type="molecule type" value="Genomic_DNA"/>
</dbReference>
<dbReference type="InterPro" id="IPR003339">
    <property type="entry name" value="ABC/ECF_trnsptr_transmembrane"/>
</dbReference>